<keyword evidence="3" id="KW-1185">Reference proteome</keyword>
<reference evidence="2 3" key="1">
    <citation type="submission" date="2014-06" db="EMBL/GenBank/DDBJ databases">
        <authorList>
            <person name="Swart Estienne"/>
        </authorList>
    </citation>
    <scope>NUCLEOTIDE SEQUENCE [LARGE SCALE GENOMIC DNA]</scope>
    <source>
        <strain evidence="2 3">130c</strain>
    </source>
</reference>
<protein>
    <submittedName>
        <fullName evidence="2">Uncharacterized protein</fullName>
    </submittedName>
</protein>
<evidence type="ECO:0000313" key="3">
    <source>
        <dbReference type="Proteomes" id="UP000039865"/>
    </source>
</evidence>
<dbReference type="AlphaFoldDB" id="A0A078B4U5"/>
<evidence type="ECO:0000256" key="1">
    <source>
        <dbReference type="SAM" id="MobiDB-lite"/>
    </source>
</evidence>
<evidence type="ECO:0000313" key="2">
    <source>
        <dbReference type="EMBL" id="CDW89444.1"/>
    </source>
</evidence>
<proteinExistence type="predicted"/>
<feature type="region of interest" description="Disordered" evidence="1">
    <location>
        <begin position="393"/>
        <end position="492"/>
    </location>
</feature>
<organism evidence="2 3">
    <name type="scientific">Stylonychia lemnae</name>
    <name type="common">Ciliate</name>
    <dbReference type="NCBI Taxonomy" id="5949"/>
    <lineage>
        <taxon>Eukaryota</taxon>
        <taxon>Sar</taxon>
        <taxon>Alveolata</taxon>
        <taxon>Ciliophora</taxon>
        <taxon>Intramacronucleata</taxon>
        <taxon>Spirotrichea</taxon>
        <taxon>Stichotrichia</taxon>
        <taxon>Sporadotrichida</taxon>
        <taxon>Oxytrichidae</taxon>
        <taxon>Stylonychinae</taxon>
        <taxon>Stylonychia</taxon>
    </lineage>
</organism>
<feature type="compositionally biased region" description="Basic and acidic residues" evidence="1">
    <location>
        <begin position="422"/>
        <end position="436"/>
    </location>
</feature>
<feature type="compositionally biased region" description="Polar residues" evidence="1">
    <location>
        <begin position="402"/>
        <end position="421"/>
    </location>
</feature>
<gene>
    <name evidence="2" type="primary">Contig3558.g3796</name>
    <name evidence="2" type="ORF">STYLEM_18577</name>
</gene>
<feature type="compositionally biased region" description="Basic and acidic residues" evidence="1">
    <location>
        <begin position="317"/>
        <end position="352"/>
    </location>
</feature>
<dbReference type="Proteomes" id="UP000039865">
    <property type="component" value="Unassembled WGS sequence"/>
</dbReference>
<sequence length="715" mass="82735">MQELKRHQRDDVFPLDHDKVKFNKHLDFKLNDKRRIRDDLSMLRMKKDQRRNNFLDSDLKLDDLQTEKKSLRNIKNREIKSKDYLNQDLDYIMNMGNISKTREHPGSYQETPICQKTSRKQAVTQNDRETLKKSIIEKQSQSPNLKRPISPTKSYSFILSKETKQSSSNLNETITLQPTQRDIADDIQDVSTAIIAADNSDPIEESLNQRVKFGGQINSVISKQDLQPEIKKQKTNKIDMESKPELKKRKNDIKLDESAFNNREDFQPASTRNRDQGLKISLDLTETKDTPKIKHQKSKREEQPQQATQKVHKKKKITQDSKEIKEKKQTKDTATDRDFERPIGQVKERLKEDLSDDPIALAFKFRELFGSNQHVLTENELKKVLKLNRQAQQPLDQDAKDQQLNQTSRKPSVIQMNNNTQSDRRESNQFEKKNNRENANNIPSTIDAVGEKDQRKGSTSAKNTVTNQQEQKQKPKRNKGSKMKDTAGKIDIPNNSFEETVIVSSTQVTRIHSIQENFKQQPSRTKKQVQNQSNTTTQPQQVKLDTNESEDEMIIITTKSRNKDIPAMISNKSVQDYQKSPQNQKQDSAQSDEIQIQELQLRVVSQATRSPFVKGPQKAKQIIQLDDSLDDSPKNYSEQELIQKFNTQKIIDIEAQEDAFKIMEQKESENNSESSRKNSDKTEITHQRIGSQAFEYQADYTVIHAGNNEENSIDS</sequence>
<feature type="compositionally biased region" description="Basic and acidic residues" evidence="1">
    <location>
        <begin position="252"/>
        <end position="277"/>
    </location>
</feature>
<feature type="region of interest" description="Disordered" evidence="1">
    <location>
        <begin position="224"/>
        <end position="352"/>
    </location>
</feature>
<accession>A0A078B4U5</accession>
<name>A0A078B4U5_STYLE</name>
<feature type="compositionally biased region" description="Polar residues" evidence="1">
    <location>
        <begin position="457"/>
        <end position="470"/>
    </location>
</feature>
<feature type="region of interest" description="Disordered" evidence="1">
    <location>
        <begin position="515"/>
        <end position="546"/>
    </location>
</feature>
<feature type="compositionally biased region" description="Basic and acidic residues" evidence="1">
    <location>
        <begin position="665"/>
        <end position="686"/>
    </location>
</feature>
<dbReference type="EMBL" id="CCKQ01017552">
    <property type="protein sequence ID" value="CDW89444.1"/>
    <property type="molecule type" value="Genomic_DNA"/>
</dbReference>
<dbReference type="InParanoid" id="A0A078B4U5"/>
<feature type="compositionally biased region" description="Basic and acidic residues" evidence="1">
    <location>
        <begin position="226"/>
        <end position="245"/>
    </location>
</feature>
<feature type="region of interest" description="Disordered" evidence="1">
    <location>
        <begin position="665"/>
        <end position="690"/>
    </location>
</feature>
<feature type="compositionally biased region" description="Low complexity" evidence="1">
    <location>
        <begin position="528"/>
        <end position="542"/>
    </location>
</feature>